<dbReference type="Proteomes" id="UP000279457">
    <property type="component" value="Unassembled WGS sequence"/>
</dbReference>
<keyword evidence="3 6" id="KW-0489">Methyltransferase</keyword>
<dbReference type="InterPro" id="IPR029063">
    <property type="entry name" value="SAM-dependent_MTases_sf"/>
</dbReference>
<proteinExistence type="inferred from homology"/>
<dbReference type="InterPro" id="IPR002052">
    <property type="entry name" value="DNA_methylase_N6_adenine_CS"/>
</dbReference>
<comment type="function">
    <text evidence="6">Specifically methylates the guanine in position 1835 (m2G1835) of 23S rRNA.</text>
</comment>
<evidence type="ECO:0000313" key="10">
    <source>
        <dbReference type="Proteomes" id="UP000279457"/>
    </source>
</evidence>
<reference evidence="9 10" key="1">
    <citation type="submission" date="2018-10" db="EMBL/GenBank/DDBJ databases">
        <title>Draft genome sequence for the type isolate of Erwinia psidii, agent causal of bacterial blight in guava (Psidium guajava) and wilt and die-back of Eucalyptus spp.</title>
        <authorList>
            <person name="Hermenegildo P.S."/>
            <person name="Santos S.A."/>
            <person name="Guimaraes L.M.S."/>
            <person name="Vidigal P.M.P."/>
            <person name="Pereira I.C."/>
            <person name="Badel J.L."/>
            <person name="Alfenas-Zerbini P."/>
            <person name="Ferreira M.A.S.V."/>
            <person name="Alfenas A.C."/>
        </authorList>
    </citation>
    <scope>NUCLEOTIDE SEQUENCE [LARGE SCALE GENOMIC DNA]</scope>
    <source>
        <strain evidence="9 10">IBSBF 435</strain>
    </source>
</reference>
<dbReference type="InterPro" id="IPR007848">
    <property type="entry name" value="Small_mtfrase_dom"/>
</dbReference>
<dbReference type="PANTHER" id="PTHR47816:SF5">
    <property type="entry name" value="RIBOSOMAL RNA LARGE SUBUNIT METHYLTRANSFERASE G"/>
    <property type="match status" value="1"/>
</dbReference>
<evidence type="ECO:0000256" key="4">
    <source>
        <dbReference type="ARBA" id="ARBA00022679"/>
    </source>
</evidence>
<dbReference type="AlphaFoldDB" id="A0A3N6RY69"/>
<keyword evidence="10" id="KW-1185">Reference proteome</keyword>
<dbReference type="PIRSF" id="PIRSF037565">
    <property type="entry name" value="RRNA_m2G_Mtase_RsmD_prd"/>
    <property type="match status" value="1"/>
</dbReference>
<dbReference type="RefSeq" id="WP_124233430.1">
    <property type="nucleotide sequence ID" value="NZ_RHHM01000008.1"/>
</dbReference>
<dbReference type="GO" id="GO:0003676">
    <property type="term" value="F:nucleic acid binding"/>
    <property type="evidence" value="ECO:0007669"/>
    <property type="project" value="InterPro"/>
</dbReference>
<dbReference type="InterPro" id="IPR017237">
    <property type="entry name" value="RLMG"/>
</dbReference>
<dbReference type="NCBIfam" id="NF011577">
    <property type="entry name" value="PRK15001.1"/>
    <property type="match status" value="1"/>
</dbReference>
<dbReference type="PROSITE" id="PS00092">
    <property type="entry name" value="N6_MTASE"/>
    <property type="match status" value="1"/>
</dbReference>
<dbReference type="Gene3D" id="3.40.50.150">
    <property type="entry name" value="Vaccinia Virus protein VP39"/>
    <property type="match status" value="2"/>
</dbReference>
<keyword evidence="2 6" id="KW-0698">rRNA processing</keyword>
<evidence type="ECO:0000259" key="8">
    <source>
        <dbReference type="Pfam" id="PF26049"/>
    </source>
</evidence>
<dbReference type="GO" id="GO:0052916">
    <property type="term" value="F:23S rRNA (guanine(1835)-N(2))-methyltransferase activity"/>
    <property type="evidence" value="ECO:0007669"/>
    <property type="project" value="UniProtKB-EC"/>
</dbReference>
<comment type="subcellular location">
    <subcellularLocation>
        <location evidence="6">Cytoplasm</location>
    </subcellularLocation>
</comment>
<evidence type="ECO:0000256" key="2">
    <source>
        <dbReference type="ARBA" id="ARBA00022552"/>
    </source>
</evidence>
<protein>
    <recommendedName>
        <fullName evidence="6">Ribosomal RNA large subunit methyltransferase G</fullName>
        <ecNumber evidence="6">2.1.1.174</ecNumber>
    </recommendedName>
    <alternativeName>
        <fullName evidence="6">23S rRNA m2G1835 methyltransferase</fullName>
    </alternativeName>
    <alternativeName>
        <fullName evidence="6">rRNA (guanine-N(2)-)-methyltransferase RlmG</fullName>
    </alternativeName>
</protein>
<dbReference type="InterPro" id="IPR058679">
    <property type="entry name" value="RlmG_N"/>
</dbReference>
<comment type="catalytic activity">
    <reaction evidence="6">
        <text>guanosine(1835) in 23S rRNA + S-adenosyl-L-methionine = N(2)-methylguanosine(1835) in 23S rRNA + S-adenosyl-L-homocysteine + H(+)</text>
        <dbReference type="Rhea" id="RHEA:42744"/>
        <dbReference type="Rhea" id="RHEA-COMP:10217"/>
        <dbReference type="Rhea" id="RHEA-COMP:10218"/>
        <dbReference type="ChEBI" id="CHEBI:15378"/>
        <dbReference type="ChEBI" id="CHEBI:57856"/>
        <dbReference type="ChEBI" id="CHEBI:59789"/>
        <dbReference type="ChEBI" id="CHEBI:74269"/>
        <dbReference type="ChEBI" id="CHEBI:74481"/>
        <dbReference type="EC" id="2.1.1.174"/>
    </reaction>
</comment>
<feature type="domain" description="Methyltransferase small" evidence="7">
    <location>
        <begin position="199"/>
        <end position="370"/>
    </location>
</feature>
<dbReference type="EMBL" id="RHHM01000008">
    <property type="protein sequence ID" value="RQM38084.1"/>
    <property type="molecule type" value="Genomic_DNA"/>
</dbReference>
<dbReference type="Pfam" id="PF05175">
    <property type="entry name" value="MTS"/>
    <property type="match status" value="1"/>
</dbReference>
<organism evidence="9 10">
    <name type="scientific">Erwinia psidii</name>
    <dbReference type="NCBI Taxonomy" id="69224"/>
    <lineage>
        <taxon>Bacteria</taxon>
        <taxon>Pseudomonadati</taxon>
        <taxon>Pseudomonadota</taxon>
        <taxon>Gammaproteobacteria</taxon>
        <taxon>Enterobacterales</taxon>
        <taxon>Erwiniaceae</taxon>
        <taxon>Erwinia</taxon>
    </lineage>
</organism>
<comment type="caution">
    <text evidence="9">The sequence shown here is derived from an EMBL/GenBank/DDBJ whole genome shotgun (WGS) entry which is preliminary data.</text>
</comment>
<feature type="domain" description="RlmG N-terminal" evidence="8">
    <location>
        <begin position="1"/>
        <end position="179"/>
    </location>
</feature>
<dbReference type="Pfam" id="PF26049">
    <property type="entry name" value="RLMG_N"/>
    <property type="match status" value="1"/>
</dbReference>
<evidence type="ECO:0000256" key="1">
    <source>
        <dbReference type="ARBA" id="ARBA00022490"/>
    </source>
</evidence>
<keyword evidence="5 6" id="KW-0949">S-adenosyl-L-methionine</keyword>
<dbReference type="GO" id="GO:0005737">
    <property type="term" value="C:cytoplasm"/>
    <property type="evidence" value="ECO:0007669"/>
    <property type="project" value="UniProtKB-SubCell"/>
</dbReference>
<dbReference type="OrthoDB" id="29650at2"/>
<keyword evidence="4 6" id="KW-0808">Transferase</keyword>
<keyword evidence="1 6" id="KW-0963">Cytoplasm</keyword>
<sequence>MSQFELSHRTLTLHRFPRTREESPLQAWDAADEYLLQHIAEKPANGPTFIFNDSFGALACALAGEECYSISDSWMSQLATRYNLALNGMEEDDVHFPDSLDPLPVKPARVLIKIPKTLALLEQQLRALRHVVAPDTQIVAAGKAKDIHTSTLQLFGRVLGATTTSLAVKKARLIFTTADLPALPDAPDTCSWLLEGTQYRIHNHANVFSRGGLDVGARFFMAHLPDSLEGEIVDLGCGNGVIGLMALQQNPSAVVHFVDESRMAVASSRMNVAMNRPDDLARCHFTLNNALAGFDADSVQAVLCNPPFHQQNTLTDNIAWQMFCDARRCLQYGGELRIVGNRHLDYYHKMKKLFGNCTTVATNQKFVILRSVKVRRS</sequence>
<dbReference type="PANTHER" id="PTHR47816">
    <property type="entry name" value="RIBOSOMAL RNA SMALL SUBUNIT METHYLTRANSFERASE C"/>
    <property type="match status" value="1"/>
</dbReference>
<dbReference type="InterPro" id="IPR046977">
    <property type="entry name" value="RsmC/RlmG"/>
</dbReference>
<accession>A0A3N6RY69</accession>
<dbReference type="FunFam" id="3.40.50.150:FF:000046">
    <property type="entry name" value="Ribosomal RNA large subunit methyltransferase G"/>
    <property type="match status" value="1"/>
</dbReference>
<dbReference type="HAMAP" id="MF_01859">
    <property type="entry name" value="23SrRNA_methyltr_G"/>
    <property type="match status" value="1"/>
</dbReference>
<evidence type="ECO:0000256" key="5">
    <source>
        <dbReference type="ARBA" id="ARBA00022691"/>
    </source>
</evidence>
<evidence type="ECO:0000256" key="3">
    <source>
        <dbReference type="ARBA" id="ARBA00022603"/>
    </source>
</evidence>
<dbReference type="SUPFAM" id="SSF53335">
    <property type="entry name" value="S-adenosyl-L-methionine-dependent methyltransferases"/>
    <property type="match status" value="1"/>
</dbReference>
<evidence type="ECO:0000256" key="6">
    <source>
        <dbReference type="HAMAP-Rule" id="MF_01859"/>
    </source>
</evidence>
<dbReference type="EC" id="2.1.1.174" evidence="6"/>
<dbReference type="CDD" id="cd02440">
    <property type="entry name" value="AdoMet_MTases"/>
    <property type="match status" value="1"/>
</dbReference>
<evidence type="ECO:0000259" key="7">
    <source>
        <dbReference type="Pfam" id="PF05175"/>
    </source>
</evidence>
<evidence type="ECO:0000313" key="9">
    <source>
        <dbReference type="EMBL" id="RQM38084.1"/>
    </source>
</evidence>
<comment type="similarity">
    <text evidence="6">Belongs to the methyltransferase superfamily. RlmG family.</text>
</comment>
<gene>
    <name evidence="6 9" type="primary">rlmG</name>
    <name evidence="9" type="ORF">EB241_12480</name>
</gene>
<name>A0A3N6RY69_9GAMM</name>